<dbReference type="InterPro" id="IPR013783">
    <property type="entry name" value="Ig-like_fold"/>
</dbReference>
<keyword evidence="3" id="KW-0882">Thioester bond</keyword>
<dbReference type="EMBL" id="SOYY01000024">
    <property type="protein sequence ID" value="KAA0703069.1"/>
    <property type="molecule type" value="Genomic_DNA"/>
</dbReference>
<dbReference type="PROSITE" id="PS01178">
    <property type="entry name" value="ANAPHYLATOXIN_2"/>
    <property type="match status" value="1"/>
</dbReference>
<dbReference type="InterPro" id="IPR009048">
    <property type="entry name" value="A-macroglobulin_rcpt-bd"/>
</dbReference>
<dbReference type="SMART" id="SM01359">
    <property type="entry name" value="A2M_N_2"/>
    <property type="match status" value="1"/>
</dbReference>
<keyword evidence="2" id="KW-0964">Secreted</keyword>
<keyword evidence="6" id="KW-0732">Signal</keyword>
<dbReference type="SMART" id="SM00643">
    <property type="entry name" value="C345C"/>
    <property type="match status" value="1"/>
</dbReference>
<dbReference type="InterPro" id="IPR001599">
    <property type="entry name" value="Macroglobln_a2"/>
</dbReference>
<dbReference type="InterPro" id="IPR050473">
    <property type="entry name" value="A2M/Complement_sys"/>
</dbReference>
<evidence type="ECO:0000313" key="9">
    <source>
        <dbReference type="EMBL" id="KAA0703069.1"/>
    </source>
</evidence>
<dbReference type="GO" id="GO:0006956">
    <property type="term" value="P:complement activation"/>
    <property type="evidence" value="ECO:0007669"/>
    <property type="project" value="TreeGrafter"/>
</dbReference>
<evidence type="ECO:0000256" key="2">
    <source>
        <dbReference type="ARBA" id="ARBA00022525"/>
    </source>
</evidence>
<dbReference type="InterPro" id="IPR018081">
    <property type="entry name" value="Anaphylatoxin_comp_syst"/>
</dbReference>
<dbReference type="PANTHER" id="PTHR11412">
    <property type="entry name" value="MACROGLOBULIN / COMPLEMENT"/>
    <property type="match status" value="1"/>
</dbReference>
<gene>
    <name evidence="9" type="ORF">E1301_Tti010823</name>
</gene>
<evidence type="ECO:0000256" key="4">
    <source>
        <dbReference type="ARBA" id="ARBA00023157"/>
    </source>
</evidence>
<dbReference type="SUPFAM" id="SSF49410">
    <property type="entry name" value="Alpha-macroglobulin receptor domain"/>
    <property type="match status" value="1"/>
</dbReference>
<dbReference type="InterPro" id="IPR000020">
    <property type="entry name" value="Anaphylatoxin/fibulin"/>
</dbReference>
<dbReference type="Gene3D" id="2.20.130.20">
    <property type="match status" value="1"/>
</dbReference>
<dbReference type="SUPFAM" id="SSF48239">
    <property type="entry name" value="Terpenoid cyclases/Protein prenyltransferases"/>
    <property type="match status" value="1"/>
</dbReference>
<dbReference type="Pfam" id="PF01821">
    <property type="entry name" value="ANATO"/>
    <property type="match status" value="1"/>
</dbReference>
<organism evidence="9 10">
    <name type="scientific">Triplophysa tibetana</name>
    <dbReference type="NCBI Taxonomy" id="1572043"/>
    <lineage>
        <taxon>Eukaryota</taxon>
        <taxon>Metazoa</taxon>
        <taxon>Chordata</taxon>
        <taxon>Craniata</taxon>
        <taxon>Vertebrata</taxon>
        <taxon>Euteleostomi</taxon>
        <taxon>Actinopterygii</taxon>
        <taxon>Neopterygii</taxon>
        <taxon>Teleostei</taxon>
        <taxon>Ostariophysi</taxon>
        <taxon>Cypriniformes</taxon>
        <taxon>Nemacheilidae</taxon>
        <taxon>Triplophysa</taxon>
    </lineage>
</organism>
<dbReference type="SMART" id="SM01419">
    <property type="entry name" value="Thiol-ester_cl"/>
    <property type="match status" value="1"/>
</dbReference>
<dbReference type="CDD" id="cd02896">
    <property type="entry name" value="complement_C3_C4_C5"/>
    <property type="match status" value="1"/>
</dbReference>
<dbReference type="InterPro" id="IPR008993">
    <property type="entry name" value="TIMP-like_OB-fold"/>
</dbReference>
<dbReference type="InterPro" id="IPR001134">
    <property type="entry name" value="Netrin_domain"/>
</dbReference>
<dbReference type="Gene3D" id="1.50.10.20">
    <property type="match status" value="1"/>
</dbReference>
<dbReference type="Pfam" id="PF07677">
    <property type="entry name" value="A2M_recep"/>
    <property type="match status" value="1"/>
</dbReference>
<dbReference type="Pfam" id="PF01835">
    <property type="entry name" value="MG2"/>
    <property type="match status" value="1"/>
</dbReference>
<dbReference type="Gene3D" id="6.20.50.160">
    <property type="match status" value="1"/>
</dbReference>
<comment type="subcellular location">
    <subcellularLocation>
        <location evidence="1">Secreted</location>
    </subcellularLocation>
</comment>
<dbReference type="InterPro" id="IPR040839">
    <property type="entry name" value="MG4"/>
</dbReference>
<name>A0A5A9N266_9TELE</name>
<dbReference type="InterPro" id="IPR002890">
    <property type="entry name" value="MG2"/>
</dbReference>
<dbReference type="Proteomes" id="UP000324632">
    <property type="component" value="Chromosome 24"/>
</dbReference>
<dbReference type="InterPro" id="IPR018933">
    <property type="entry name" value="Netrin_module_non-TIMP"/>
</dbReference>
<feature type="chain" id="PRO_5022851021" evidence="6">
    <location>
        <begin position="25"/>
        <end position="1720"/>
    </location>
</feature>
<dbReference type="Pfam" id="PF17789">
    <property type="entry name" value="MG4"/>
    <property type="match status" value="1"/>
</dbReference>
<dbReference type="Pfam" id="PF01759">
    <property type="entry name" value="NTR"/>
    <property type="match status" value="1"/>
</dbReference>
<dbReference type="Gene3D" id="2.60.40.10">
    <property type="entry name" value="Immunoglobulins"/>
    <property type="match status" value="2"/>
</dbReference>
<dbReference type="InterPro" id="IPR008930">
    <property type="entry name" value="Terpenoid_cyclase/PrenylTrfase"/>
</dbReference>
<dbReference type="Pfam" id="PF07678">
    <property type="entry name" value="TED_complement"/>
    <property type="match status" value="1"/>
</dbReference>
<reference evidence="9 10" key="1">
    <citation type="journal article" date="2019" name="Mol. Ecol. Resour.">
        <title>Chromosome-level genome assembly of Triplophysa tibetana, a fish adapted to the harsh high-altitude environment of the Tibetan Plateau.</title>
        <authorList>
            <person name="Yang X."/>
            <person name="Liu H."/>
            <person name="Ma Z."/>
            <person name="Zou Y."/>
            <person name="Zou M."/>
            <person name="Mao Y."/>
            <person name="Li X."/>
            <person name="Wang H."/>
            <person name="Chen T."/>
            <person name="Wang W."/>
            <person name="Yang R."/>
        </authorList>
    </citation>
    <scope>NUCLEOTIDE SEQUENCE [LARGE SCALE GENOMIC DNA]</scope>
    <source>
        <strain evidence="9">TTIB1903HZAU</strain>
        <tissue evidence="9">Muscle</tissue>
    </source>
</reference>
<keyword evidence="5" id="KW-0175">Coiled coil</keyword>
<dbReference type="GO" id="GO:0004866">
    <property type="term" value="F:endopeptidase inhibitor activity"/>
    <property type="evidence" value="ECO:0007669"/>
    <property type="project" value="InterPro"/>
</dbReference>
<dbReference type="SMART" id="SM01360">
    <property type="entry name" value="A2M"/>
    <property type="match status" value="1"/>
</dbReference>
<dbReference type="SUPFAM" id="SSF47686">
    <property type="entry name" value="Anaphylotoxins (complement system)"/>
    <property type="match status" value="1"/>
</dbReference>
<dbReference type="Pfam" id="PF17791">
    <property type="entry name" value="MG3"/>
    <property type="match status" value="1"/>
</dbReference>
<dbReference type="InterPro" id="IPR019742">
    <property type="entry name" value="MacrogloblnA2_CS"/>
</dbReference>
<feature type="signal peptide" evidence="6">
    <location>
        <begin position="1"/>
        <end position="24"/>
    </location>
</feature>
<protein>
    <submittedName>
        <fullName evidence="9">Complement C4</fullName>
    </submittedName>
</protein>
<dbReference type="SMART" id="SM01361">
    <property type="entry name" value="A2M_recep"/>
    <property type="match status" value="1"/>
</dbReference>
<proteinExistence type="predicted"/>
<dbReference type="SMART" id="SM00104">
    <property type="entry name" value="ANATO"/>
    <property type="match status" value="1"/>
</dbReference>
<evidence type="ECO:0000256" key="5">
    <source>
        <dbReference type="SAM" id="Coils"/>
    </source>
</evidence>
<accession>A0A5A9N266</accession>
<keyword evidence="4" id="KW-1015">Disulfide bond</keyword>
<dbReference type="PANTHER" id="PTHR11412:SF144">
    <property type="entry name" value="COMPLEMENT C4-B"/>
    <property type="match status" value="1"/>
</dbReference>
<feature type="domain" description="Anaphylatoxin-like" evidence="7">
    <location>
        <begin position="688"/>
        <end position="725"/>
    </location>
</feature>
<dbReference type="Gene3D" id="2.60.40.1940">
    <property type="match status" value="1"/>
</dbReference>
<dbReference type="Gene3D" id="2.40.50.120">
    <property type="match status" value="1"/>
</dbReference>
<dbReference type="SUPFAM" id="SSF50242">
    <property type="entry name" value="TIMP-like"/>
    <property type="match status" value="1"/>
</dbReference>
<sequence>MDIQMSPLLCLLVYMSCVIHGGYTHRFLITAPSIFHVGVKERISVQVGETLLDKTVSCKLETEQRVPMSASQSETITEKGQVKTMDLEIYANEVSNLEPSIYGPPYINLACEVGGIKKKVAVLVSQHRGYIFIQTDQPIYNPSEKGAGRGTVRFRIFALDHSMRPKSDFVHVSVFNADGNRIKKMMVKVDRIISKSFHIPDVSKTGVWKITAHYKGDEKNPSVREFKVQEFVLPSFGVSIQPSTGFLLVSETFTFTIQASYTYGKTIEGAFHCRFGIKEEKSENKGQEIKFLGGLEQMGSVTEGEAEVTVKIKDLQSKLKNLTLEYLAETQSKFYIAVTVTDILSGEVQESEVFLPIVKSPFIVDLSRTRLYYTPGFPIDVVVTVHHPNGSPAKHVKVDLNVSSTDKKSISTETNEDGIATYAFNLIETPPSISVKATLDGVIETLVVRRISSSGNSFLYMSATTKVLSQGQSIEVMLHVSGDPEDGKIYYMTLSRGLLREAKSLDSSAVVKFHILITPEMIPSFRLIAFYYNTGGDIIADSVWVDVKDTCGGKFEVKLKDGHNQYRPGDSVDLEVDVGNQEDATVALLIVDKAIYALGTQNKLTSKQVFASMQSYDLGCSYGSGENTAAVFNDAGLAFISHSTSVLSTVRKGLSCKSGFRRNKRSIDVQAEMARKEAAFEKEQQRKCCRHGFTQIPMKLTCEDRVKRVSKLENKDCVDAFRECCEFATKLRDKKRKEDLKEGHGRSMNANEIEELFVNEVQTIRRYFPASFDFKEIKAKGKFGHKIYIPDSITTYEIQAVSTSISHGFCVAEPVDLRVFTALFLALRLPYSVKRFEQLTIVVVIFNYAEMERELIVRMREVEGLCSPGTSSYVTIHLEPESSQTVSFSAVPMVTGEIPISIELFDTDYKTQVDAIQKMLLVKNEGVEIRSEQTYVINLDGRSDQNLLIDGIFPNNTVPETDVNLFVKLEEDGFGQSTAVQLLSPTKVENLIMEPLGCGEQTMIRMSPTALSIRYLDKINGWLELEAGSRDKALVLIEKGYERILTFKKPDGSYGAWTNYPTSTWLTALVVKVLSLVADRQIETKEKKGQTEKEISQEEIRQTVLYLINTQSSDGSFTDSNPVIHREMQGGVGGVEQDASLTAFITIALCRSLPFLDRETEDVKNSISRATDFLLTRVKDLKRTYALAITAYCLSTCLTDRAPAISAWEKLKSLAKKETQNDCLLWRDDDTMRLKNEARGDWVPSGVAMTIESTAYALLTAVKHKDFETARRAACFLSSQENYEGGFKSTQDTIVALEALSEYKLSIPEPPITNVNAQFTVPGRSETEKLLFDNKEKGVEAELKRLLGNEINAKFSGKGKVQMKVAKAYYAFKEDSNCADVSINVTVTGKVEYTTQIQENYDYYDYGNEEERKEEEDFPRTSIEWFDARSRRKRDTVQNNQNDVMYEVCISHAQGRNLSGMAIADITLLSGFVAVAADLEKLKNLVDTYISHYETTKGRVLLYFNEIEADRTCIAFGAEQDVPIGLIQPAPAKFYDYYEPDRKCSVLYSAPKRSKMVSILCSDDVCQCAEKGCFTERKTIEMNIYKKDRFEYVCYRYHVDYAFEVSVERADKEGSFVMYSTTINEVLRYNEDQGVKPGSTRVFVKRNHCKSKLIVGNTYLIMGNDGSTRDSDGSMKYLLDSKTWVEQKPTASACLASVKKEFCRGFKMFMKEYQVDGCDV</sequence>
<dbReference type="InterPro" id="IPR011626">
    <property type="entry name" value="Alpha-macroglobulin_TED"/>
</dbReference>
<dbReference type="Gene3D" id="2.60.120.1540">
    <property type="match status" value="2"/>
</dbReference>
<dbReference type="FunFam" id="2.60.40.690:FF:000002">
    <property type="entry name" value="Complement C4 isoform-A"/>
    <property type="match status" value="1"/>
</dbReference>
<dbReference type="Pfam" id="PF00207">
    <property type="entry name" value="A2M"/>
    <property type="match status" value="1"/>
</dbReference>
<dbReference type="Gene3D" id="1.20.91.20">
    <property type="entry name" value="Anaphylotoxins (complement system)"/>
    <property type="match status" value="1"/>
</dbReference>
<evidence type="ECO:0000313" key="10">
    <source>
        <dbReference type="Proteomes" id="UP000324632"/>
    </source>
</evidence>
<dbReference type="PROSITE" id="PS50189">
    <property type="entry name" value="NTR"/>
    <property type="match status" value="1"/>
</dbReference>
<dbReference type="InterPro" id="IPR041555">
    <property type="entry name" value="MG3"/>
</dbReference>
<keyword evidence="10" id="KW-1185">Reference proteome</keyword>
<dbReference type="SUPFAM" id="SSF49373">
    <property type="entry name" value="Invasin/intimin cell-adhesion fragments"/>
    <property type="match status" value="1"/>
</dbReference>
<dbReference type="CDD" id="cd00017">
    <property type="entry name" value="ANATO"/>
    <property type="match status" value="1"/>
</dbReference>
<dbReference type="Gene3D" id="2.60.40.690">
    <property type="entry name" value="Alpha-macroglobulin, receptor-binding domain"/>
    <property type="match status" value="1"/>
</dbReference>
<dbReference type="InterPro" id="IPR047565">
    <property type="entry name" value="Alpha-macroglob_thiol-ester_cl"/>
</dbReference>
<dbReference type="PROSITE" id="PS00477">
    <property type="entry name" value="ALPHA_2_MACROGLOBULIN"/>
    <property type="match status" value="1"/>
</dbReference>
<feature type="coiled-coil region" evidence="5">
    <location>
        <begin position="305"/>
        <end position="332"/>
    </location>
</feature>
<evidence type="ECO:0000259" key="7">
    <source>
        <dbReference type="PROSITE" id="PS01178"/>
    </source>
</evidence>
<dbReference type="InterPro" id="IPR011625">
    <property type="entry name" value="A2M_N_BRD"/>
</dbReference>
<dbReference type="InterPro" id="IPR036595">
    <property type="entry name" value="A-macroglobulin_rcpt-bd_sf"/>
</dbReference>
<dbReference type="Gene3D" id="2.60.40.1930">
    <property type="match status" value="3"/>
</dbReference>
<dbReference type="InterPro" id="IPR008964">
    <property type="entry name" value="Invasin/intimin_cell_adhesion"/>
</dbReference>
<feature type="domain" description="NTR" evidence="8">
    <location>
        <begin position="1573"/>
        <end position="1718"/>
    </location>
</feature>
<evidence type="ECO:0000259" key="8">
    <source>
        <dbReference type="PROSITE" id="PS50189"/>
    </source>
</evidence>
<comment type="caution">
    <text evidence="9">The sequence shown here is derived from an EMBL/GenBank/DDBJ whole genome shotgun (WGS) entry which is preliminary data.</text>
</comment>
<evidence type="ECO:0000256" key="3">
    <source>
        <dbReference type="ARBA" id="ARBA00022966"/>
    </source>
</evidence>
<dbReference type="Pfam" id="PF07703">
    <property type="entry name" value="A2M_BRD"/>
    <property type="match status" value="1"/>
</dbReference>
<evidence type="ECO:0000256" key="6">
    <source>
        <dbReference type="SAM" id="SignalP"/>
    </source>
</evidence>
<dbReference type="GO" id="GO:0005615">
    <property type="term" value="C:extracellular space"/>
    <property type="evidence" value="ECO:0007669"/>
    <property type="project" value="InterPro"/>
</dbReference>
<evidence type="ECO:0000256" key="1">
    <source>
        <dbReference type="ARBA" id="ARBA00004613"/>
    </source>
</evidence>